<evidence type="ECO:0000256" key="7">
    <source>
        <dbReference type="ARBA" id="ARBA00022475"/>
    </source>
</evidence>
<evidence type="ECO:0000256" key="13">
    <source>
        <dbReference type="ARBA" id="ARBA00023014"/>
    </source>
</evidence>
<dbReference type="GO" id="GO:0009375">
    <property type="term" value="C:ferredoxin hydrogenase complex"/>
    <property type="evidence" value="ECO:0007669"/>
    <property type="project" value="InterPro"/>
</dbReference>
<dbReference type="GO" id="GO:0044569">
    <property type="term" value="C:[Ni-Fe] hydrogenase complex"/>
    <property type="evidence" value="ECO:0007669"/>
    <property type="project" value="TreeGrafter"/>
</dbReference>
<dbReference type="InterPro" id="IPR001821">
    <property type="entry name" value="NiFe_hydrogenase_ssu"/>
</dbReference>
<dbReference type="EC" id="1.12.99.6" evidence="6"/>
<evidence type="ECO:0000256" key="3">
    <source>
        <dbReference type="ARBA" id="ARBA00004196"/>
    </source>
</evidence>
<name>A0A9W6LSC5_9HYPH</name>
<feature type="binding site" evidence="17">
    <location>
        <position position="286"/>
    </location>
    <ligand>
        <name>[4Fe-4S] cluster</name>
        <dbReference type="ChEBI" id="CHEBI:49883"/>
        <label>2</label>
    </ligand>
</feature>
<feature type="binding site" evidence="17">
    <location>
        <position position="183"/>
    </location>
    <ligand>
        <name>[4Fe-4S] cluster</name>
        <dbReference type="ChEBI" id="CHEBI:49883"/>
        <label>1</label>
    </ligand>
</feature>
<gene>
    <name evidence="20" type="primary">mbhS2</name>
    <name evidence="20" type="ORF">LMG27198_24350</name>
</gene>
<dbReference type="PANTHER" id="PTHR30013:SF7">
    <property type="entry name" value="HYDROGENASE-2 SMALL CHAIN"/>
    <property type="match status" value="1"/>
</dbReference>
<dbReference type="RefSeq" id="WP_281803252.1">
    <property type="nucleotide sequence ID" value="NZ_BSEC01000001.1"/>
</dbReference>
<keyword evidence="21" id="KW-1185">Reference proteome</keyword>
<keyword evidence="12 17" id="KW-0408">Iron</keyword>
<dbReference type="InterPro" id="IPR006137">
    <property type="entry name" value="NADH_UbQ_OxRdtase-like_20kDa"/>
</dbReference>
<keyword evidence="9 17" id="KW-0479">Metal-binding</keyword>
<dbReference type="NCBIfam" id="TIGR00391">
    <property type="entry name" value="hydA"/>
    <property type="match status" value="1"/>
</dbReference>
<feature type="domain" description="Cytochrome-c3 hydrogenase C-terminal" evidence="19">
    <location>
        <begin position="253"/>
        <end position="332"/>
    </location>
</feature>
<feature type="binding site" evidence="17">
    <location>
        <position position="323"/>
    </location>
    <ligand>
        <name>[3Fe-4S] cluster</name>
        <dbReference type="ChEBI" id="CHEBI:21137"/>
    </ligand>
</feature>
<keyword evidence="11" id="KW-0560">Oxidoreductase</keyword>
<comment type="similarity">
    <text evidence="4">Belongs to the [NiFe]/[NiFeSe] hydrogenase small subunit family.</text>
</comment>
<evidence type="ECO:0000256" key="11">
    <source>
        <dbReference type="ARBA" id="ARBA00023002"/>
    </source>
</evidence>
<evidence type="ECO:0000256" key="2">
    <source>
        <dbReference type="ARBA" id="ARBA00001966"/>
    </source>
</evidence>
<evidence type="ECO:0000256" key="16">
    <source>
        <dbReference type="ARBA" id="ARBA00048757"/>
    </source>
</evidence>
<dbReference type="PIRSF" id="PIRSF000310">
    <property type="entry name" value="NiFe_hyd_ssu"/>
    <property type="match status" value="1"/>
</dbReference>
<comment type="catalytic activity">
    <reaction evidence="16">
        <text>H2 + A = AH2</text>
        <dbReference type="Rhea" id="RHEA:12116"/>
        <dbReference type="ChEBI" id="CHEBI:13193"/>
        <dbReference type="ChEBI" id="CHEBI:17499"/>
        <dbReference type="ChEBI" id="CHEBI:18276"/>
        <dbReference type="EC" id="1.12.99.6"/>
    </reaction>
</comment>
<evidence type="ECO:0000256" key="15">
    <source>
        <dbReference type="ARBA" id="ARBA00023291"/>
    </source>
</evidence>
<evidence type="ECO:0000256" key="10">
    <source>
        <dbReference type="ARBA" id="ARBA00022729"/>
    </source>
</evidence>
<evidence type="ECO:0000256" key="12">
    <source>
        <dbReference type="ARBA" id="ARBA00023004"/>
    </source>
</evidence>
<keyword evidence="13 17" id="KW-0411">Iron-sulfur</keyword>
<dbReference type="GO" id="GO:0046872">
    <property type="term" value="F:metal ion binding"/>
    <property type="evidence" value="ECO:0007669"/>
    <property type="project" value="UniProtKB-KW"/>
</dbReference>
<feature type="binding site" evidence="17">
    <location>
        <position position="85"/>
    </location>
    <ligand>
        <name>[4Fe-4S] cluster</name>
        <dbReference type="ChEBI" id="CHEBI:49883"/>
        <label>1</label>
    </ligand>
</feature>
<dbReference type="GO" id="GO:0009055">
    <property type="term" value="F:electron transfer activity"/>
    <property type="evidence" value="ECO:0007669"/>
    <property type="project" value="TreeGrafter"/>
</dbReference>
<dbReference type="GO" id="GO:0033748">
    <property type="term" value="F:hydrogenase (acceptor) activity"/>
    <property type="evidence" value="ECO:0007669"/>
    <property type="project" value="UniProtKB-EC"/>
</dbReference>
<evidence type="ECO:0000256" key="5">
    <source>
        <dbReference type="ARBA" id="ARBA00011771"/>
    </source>
</evidence>
<dbReference type="InterPro" id="IPR027394">
    <property type="entry name" value="Cytochrome-c3_hydrogenase_C"/>
</dbReference>
<dbReference type="GO" id="GO:0008901">
    <property type="term" value="F:ferredoxin hydrogenase activity"/>
    <property type="evidence" value="ECO:0007669"/>
    <property type="project" value="InterPro"/>
</dbReference>
<feature type="binding site" evidence="17">
    <location>
        <position position="292"/>
    </location>
    <ligand>
        <name>[4Fe-4S] cluster</name>
        <dbReference type="ChEBI" id="CHEBI:49883"/>
        <label>2</label>
    </ligand>
</feature>
<dbReference type="InterPro" id="IPR037148">
    <property type="entry name" value="NiFe-Hase_small_C_sf"/>
</dbReference>
<feature type="binding site" evidence="17">
    <location>
        <position position="320"/>
    </location>
    <ligand>
        <name>[3Fe-4S] cluster</name>
        <dbReference type="ChEBI" id="CHEBI:21137"/>
    </ligand>
</feature>
<dbReference type="GO" id="GO:0051538">
    <property type="term" value="F:3 iron, 4 sulfur cluster binding"/>
    <property type="evidence" value="ECO:0007669"/>
    <property type="project" value="UniProtKB-KW"/>
</dbReference>
<evidence type="ECO:0000256" key="1">
    <source>
        <dbReference type="ARBA" id="ARBA00001927"/>
    </source>
</evidence>
<dbReference type="Gene3D" id="3.40.50.700">
    <property type="entry name" value="NADH:ubiquinone oxidoreductase-like, 20kDa subunit"/>
    <property type="match status" value="1"/>
</dbReference>
<dbReference type="GO" id="GO:0016020">
    <property type="term" value="C:membrane"/>
    <property type="evidence" value="ECO:0007669"/>
    <property type="project" value="TreeGrafter"/>
</dbReference>
<keyword evidence="7" id="KW-1003">Cell membrane</keyword>
<keyword evidence="15 17" id="KW-0003">3Fe-4S</keyword>
<feature type="binding site" evidence="17">
    <location>
        <position position="261"/>
    </location>
    <ligand>
        <name>[4Fe-4S] cluster</name>
        <dbReference type="ChEBI" id="CHEBI:49883"/>
        <label>2</label>
    </ligand>
</feature>
<dbReference type="Gene3D" id="4.10.480.10">
    <property type="entry name" value="Cytochrome-c3 hydrogenase, C-terminal domain"/>
    <property type="match status" value="1"/>
</dbReference>
<evidence type="ECO:0000313" key="20">
    <source>
        <dbReference type="EMBL" id="GLI93443.1"/>
    </source>
</evidence>
<comment type="caution">
    <text evidence="20">The sequence shown here is derived from an EMBL/GenBank/DDBJ whole genome shotgun (WGS) entry which is preliminary data.</text>
</comment>
<protein>
    <recommendedName>
        <fullName evidence="6">hydrogenase (acceptor)</fullName>
        <ecNumber evidence="6">1.12.99.6</ecNumber>
    </recommendedName>
</protein>
<feature type="binding site" evidence="17">
    <location>
        <position position="221"/>
    </location>
    <ligand>
        <name>[4Fe-4S] cluster</name>
        <dbReference type="ChEBI" id="CHEBI:49883"/>
        <label>1</label>
    </ligand>
</feature>
<comment type="subcellular location">
    <subcellularLocation>
        <location evidence="3">Cell envelope</location>
    </subcellularLocation>
</comment>
<dbReference type="GO" id="GO:0030313">
    <property type="term" value="C:cell envelope"/>
    <property type="evidence" value="ECO:0007669"/>
    <property type="project" value="UniProtKB-SubCell"/>
</dbReference>
<feature type="binding site" evidence="17">
    <location>
        <position position="82"/>
    </location>
    <ligand>
        <name>[4Fe-4S] cluster</name>
        <dbReference type="ChEBI" id="CHEBI:49883"/>
        <label>1</label>
    </ligand>
</feature>
<evidence type="ECO:0000256" key="17">
    <source>
        <dbReference type="PIRSR" id="PIRSR000310-1"/>
    </source>
</evidence>
<dbReference type="PRINTS" id="PR00614">
    <property type="entry name" value="NIHGNASESMLL"/>
</dbReference>
<feature type="binding site" evidence="17">
    <location>
        <position position="301"/>
    </location>
    <ligand>
        <name>[3Fe-4S] cluster</name>
        <dbReference type="ChEBI" id="CHEBI:21137"/>
    </ligand>
</feature>
<keyword evidence="8 17" id="KW-0004">4Fe-4S</keyword>
<keyword evidence="10" id="KW-0732">Signal</keyword>
<comment type="cofactor">
    <cofactor evidence="2">
        <name>[4Fe-4S] cluster</name>
        <dbReference type="ChEBI" id="CHEBI:49883"/>
    </cofactor>
</comment>
<dbReference type="GO" id="GO:0009061">
    <property type="term" value="P:anaerobic respiration"/>
    <property type="evidence" value="ECO:0007669"/>
    <property type="project" value="TreeGrafter"/>
</dbReference>
<feature type="binding site" evidence="17">
    <location>
        <position position="258"/>
    </location>
    <ligand>
        <name>[4Fe-4S] cluster</name>
        <dbReference type="ChEBI" id="CHEBI:49883"/>
        <label>2</label>
    </ligand>
</feature>
<feature type="domain" description="NADH:ubiquinone oxidoreductase-like 20kDa subunit" evidence="18">
    <location>
        <begin position="82"/>
        <end position="234"/>
    </location>
</feature>
<reference evidence="20" key="1">
    <citation type="journal article" date="2023" name="Int. J. Syst. Evol. Microbiol.">
        <title>Methylocystis iwaonis sp. nov., a type II methane-oxidizing bacterium from surface soil of a rice paddy field in Japan, and emended description of the genus Methylocystis (ex Whittenbury et al. 1970) Bowman et al. 1993.</title>
        <authorList>
            <person name="Kaise H."/>
            <person name="Sawadogo J.B."/>
            <person name="Alam M.S."/>
            <person name="Ueno C."/>
            <person name="Dianou D."/>
            <person name="Shinjo R."/>
            <person name="Asakawa S."/>
        </authorList>
    </citation>
    <scope>NUCLEOTIDE SEQUENCE</scope>
    <source>
        <strain evidence="20">LMG27198</strain>
    </source>
</reference>
<dbReference type="GO" id="GO:0051539">
    <property type="term" value="F:4 iron, 4 sulfur cluster binding"/>
    <property type="evidence" value="ECO:0007669"/>
    <property type="project" value="UniProtKB-KW"/>
</dbReference>
<evidence type="ECO:0000256" key="8">
    <source>
        <dbReference type="ARBA" id="ARBA00022485"/>
    </source>
</evidence>
<dbReference type="Proteomes" id="UP001144323">
    <property type="component" value="Unassembled WGS sequence"/>
</dbReference>
<evidence type="ECO:0000256" key="9">
    <source>
        <dbReference type="ARBA" id="ARBA00022723"/>
    </source>
</evidence>
<dbReference type="EMBL" id="BSEC01000001">
    <property type="protein sequence ID" value="GLI93443.1"/>
    <property type="molecule type" value="Genomic_DNA"/>
</dbReference>
<proteinExistence type="inferred from homology"/>
<comment type="cofactor">
    <cofactor evidence="1">
        <name>[3Fe-4S] cluster</name>
        <dbReference type="ChEBI" id="CHEBI:21137"/>
    </cofactor>
</comment>
<dbReference type="AlphaFoldDB" id="A0A9W6LSC5"/>
<accession>A0A9W6LSC5</accession>
<sequence length="351" mass="37498">MVRVLGYFRDGKNFAEPVGEIELDADTEARIAELGISRRGLLTSLAGMASLMALPQSIIPAMAQTVVSPKKPSVVYMSFQECTGCLESMVNSFAFRGGASIENLLLNIISLDYQETLMAAAGAQAEEQLANATATPNGYVLVVDGSIPQIANSGFFVSGGRSGVERFRAAAQNALAIVPVGTCASFGGLPKADPNPTGAVSIRTLMTQLGISKPLINVPGCPPIPEVITGTILYYLTKGLPSLDSLKRPKIYYGETVHDECYREEYFEDGPRVAVFDDKAARFGGCLIDMGCKGPVTHNACSTIKWNQGVSFPMMAGHGCIGCAEPDFWDRLNINGKKGFYQRLAPGSFDD</sequence>
<dbReference type="PANTHER" id="PTHR30013">
    <property type="entry name" value="NIFE / NIFESE HYDROGENASE SMALL SUBUNIT FAMILY MEMBER"/>
    <property type="match status" value="1"/>
</dbReference>
<organism evidence="20 21">
    <name type="scientific">Methylocystis echinoides</name>
    <dbReference type="NCBI Taxonomy" id="29468"/>
    <lineage>
        <taxon>Bacteria</taxon>
        <taxon>Pseudomonadati</taxon>
        <taxon>Pseudomonadota</taxon>
        <taxon>Alphaproteobacteria</taxon>
        <taxon>Hyphomicrobiales</taxon>
        <taxon>Methylocystaceae</taxon>
        <taxon>Methylocystis</taxon>
    </lineage>
</organism>
<keyword evidence="14" id="KW-0472">Membrane</keyword>
<evidence type="ECO:0000313" key="21">
    <source>
        <dbReference type="Proteomes" id="UP001144323"/>
    </source>
</evidence>
<evidence type="ECO:0000256" key="6">
    <source>
        <dbReference type="ARBA" id="ARBA00012082"/>
    </source>
</evidence>
<dbReference type="InterPro" id="IPR037024">
    <property type="entry name" value="NiFe_Hase_small_N_sf"/>
</dbReference>
<dbReference type="Pfam" id="PF01058">
    <property type="entry name" value="Oxidored_q6"/>
    <property type="match status" value="1"/>
</dbReference>
<evidence type="ECO:0000259" key="18">
    <source>
        <dbReference type="Pfam" id="PF01058"/>
    </source>
</evidence>
<dbReference type="Pfam" id="PF14720">
    <property type="entry name" value="NiFe_hyd_SSU_C"/>
    <property type="match status" value="1"/>
</dbReference>
<dbReference type="SUPFAM" id="SSF56770">
    <property type="entry name" value="HydA/Nqo6-like"/>
    <property type="match status" value="1"/>
</dbReference>
<comment type="subunit">
    <text evidence="5">Heterodimer of a large and a small subunit.</text>
</comment>
<evidence type="ECO:0000256" key="14">
    <source>
        <dbReference type="ARBA" id="ARBA00023136"/>
    </source>
</evidence>
<evidence type="ECO:0000259" key="19">
    <source>
        <dbReference type="Pfam" id="PF14720"/>
    </source>
</evidence>
<evidence type="ECO:0000256" key="4">
    <source>
        <dbReference type="ARBA" id="ARBA00006605"/>
    </source>
</evidence>